<accession>A0A1G1XQE0</accession>
<name>A0A1G1XQE0_9BACT</name>
<evidence type="ECO:0000313" key="2">
    <source>
        <dbReference type="Proteomes" id="UP000176260"/>
    </source>
</evidence>
<sequence length="98" mass="11220">MGFLKELEPITKMRDLGDDIEIITLNSSHKVPKSKLRFLIAEELQLPFFQNSGANTICLSTWRQIQDLMTENGISLPETVSPCHKCNGTQCRFWCPKH</sequence>
<gene>
    <name evidence="1" type="ORF">A2Y67_01755</name>
</gene>
<protein>
    <submittedName>
        <fullName evidence="1">Uncharacterized protein</fullName>
    </submittedName>
</protein>
<dbReference type="EMBL" id="MHIA01000016">
    <property type="protein sequence ID" value="OGY42222.1"/>
    <property type="molecule type" value="Genomic_DNA"/>
</dbReference>
<organism evidence="1 2">
    <name type="scientific">Candidatus Buchananbacteria bacterium RBG_13_39_9</name>
    <dbReference type="NCBI Taxonomy" id="1797531"/>
    <lineage>
        <taxon>Bacteria</taxon>
        <taxon>Candidatus Buchananiibacteriota</taxon>
    </lineage>
</organism>
<comment type="caution">
    <text evidence="1">The sequence shown here is derived from an EMBL/GenBank/DDBJ whole genome shotgun (WGS) entry which is preliminary data.</text>
</comment>
<reference evidence="1 2" key="1">
    <citation type="journal article" date="2016" name="Nat. Commun.">
        <title>Thousands of microbial genomes shed light on interconnected biogeochemical processes in an aquifer system.</title>
        <authorList>
            <person name="Anantharaman K."/>
            <person name="Brown C.T."/>
            <person name="Hug L.A."/>
            <person name="Sharon I."/>
            <person name="Castelle C.J."/>
            <person name="Probst A.J."/>
            <person name="Thomas B.C."/>
            <person name="Singh A."/>
            <person name="Wilkins M.J."/>
            <person name="Karaoz U."/>
            <person name="Brodie E.L."/>
            <person name="Williams K.H."/>
            <person name="Hubbard S.S."/>
            <person name="Banfield J.F."/>
        </authorList>
    </citation>
    <scope>NUCLEOTIDE SEQUENCE [LARGE SCALE GENOMIC DNA]</scope>
</reference>
<dbReference type="AlphaFoldDB" id="A0A1G1XQE0"/>
<dbReference type="Proteomes" id="UP000176260">
    <property type="component" value="Unassembled WGS sequence"/>
</dbReference>
<evidence type="ECO:0000313" key="1">
    <source>
        <dbReference type="EMBL" id="OGY42222.1"/>
    </source>
</evidence>
<proteinExistence type="predicted"/>